<organism evidence="1 2">
    <name type="scientific">Vigna mungo</name>
    <name type="common">Black gram</name>
    <name type="synonym">Phaseolus mungo</name>
    <dbReference type="NCBI Taxonomy" id="3915"/>
    <lineage>
        <taxon>Eukaryota</taxon>
        <taxon>Viridiplantae</taxon>
        <taxon>Streptophyta</taxon>
        <taxon>Embryophyta</taxon>
        <taxon>Tracheophyta</taxon>
        <taxon>Spermatophyta</taxon>
        <taxon>Magnoliopsida</taxon>
        <taxon>eudicotyledons</taxon>
        <taxon>Gunneridae</taxon>
        <taxon>Pentapetalae</taxon>
        <taxon>rosids</taxon>
        <taxon>fabids</taxon>
        <taxon>Fabales</taxon>
        <taxon>Fabaceae</taxon>
        <taxon>Papilionoideae</taxon>
        <taxon>50 kb inversion clade</taxon>
        <taxon>NPAAA clade</taxon>
        <taxon>indigoferoid/millettioid clade</taxon>
        <taxon>Phaseoleae</taxon>
        <taxon>Vigna</taxon>
    </lineage>
</organism>
<sequence>MVQTGVNETQHYVGVRSSSKGDELKLIKGGSSKGLRRECQRSTLAVRRLEEGTRPLFAIVDRDLIEASIFVVAPSIRYVVFKLYVPYMVSFLRLGQLLEMCLQNGGEDGGCNFLNGAQMLEVRTMVVM</sequence>
<name>A0AAQ3SCI1_VIGMU</name>
<dbReference type="AlphaFoldDB" id="A0AAQ3SCI1"/>
<reference evidence="1 2" key="1">
    <citation type="journal article" date="2023" name="Life. Sci Alliance">
        <title>Evolutionary insights into 3D genome organization and epigenetic landscape of Vigna mungo.</title>
        <authorList>
            <person name="Junaid A."/>
            <person name="Singh B."/>
            <person name="Bhatia S."/>
        </authorList>
    </citation>
    <scope>NUCLEOTIDE SEQUENCE [LARGE SCALE GENOMIC DNA]</scope>
    <source>
        <strain evidence="1">Urdbean</strain>
    </source>
</reference>
<evidence type="ECO:0000313" key="2">
    <source>
        <dbReference type="Proteomes" id="UP001374535"/>
    </source>
</evidence>
<proteinExistence type="predicted"/>
<dbReference type="EMBL" id="CP144700">
    <property type="protein sequence ID" value="WVZ25592.1"/>
    <property type="molecule type" value="Genomic_DNA"/>
</dbReference>
<keyword evidence="2" id="KW-1185">Reference proteome</keyword>
<evidence type="ECO:0000313" key="1">
    <source>
        <dbReference type="EMBL" id="WVZ25592.1"/>
    </source>
</evidence>
<dbReference type="Proteomes" id="UP001374535">
    <property type="component" value="Chromosome 1"/>
</dbReference>
<accession>A0AAQ3SCI1</accession>
<gene>
    <name evidence="1" type="ORF">V8G54_004136</name>
</gene>
<protein>
    <submittedName>
        <fullName evidence="1">Uncharacterized protein</fullName>
    </submittedName>
</protein>